<keyword evidence="2" id="KW-1185">Reference proteome</keyword>
<proteinExistence type="predicted"/>
<name>A0ABQ2QT98_9GAMM</name>
<sequence>MSNLIHLLSEIILSMLILRLANVNLTLTQLFLFDNKLSINDNFFISTIISLSE</sequence>
<evidence type="ECO:0000313" key="2">
    <source>
        <dbReference type="Proteomes" id="UP000654004"/>
    </source>
</evidence>
<gene>
    <name evidence="1" type="ORF">GCM10009410_33300</name>
</gene>
<accession>A0ABQ2QT98</accession>
<dbReference type="Proteomes" id="UP000654004">
    <property type="component" value="Unassembled WGS sequence"/>
</dbReference>
<comment type="caution">
    <text evidence="1">The sequence shown here is derived from an EMBL/GenBank/DDBJ whole genome shotgun (WGS) entry which is preliminary data.</text>
</comment>
<dbReference type="EMBL" id="BMQW01000010">
    <property type="protein sequence ID" value="GGP96638.1"/>
    <property type="molecule type" value="Genomic_DNA"/>
</dbReference>
<evidence type="ECO:0000313" key="1">
    <source>
        <dbReference type="EMBL" id="GGP96638.1"/>
    </source>
</evidence>
<organism evidence="1 2">
    <name type="scientific">Shewanella ulleungensis</name>
    <dbReference type="NCBI Taxonomy" id="2282699"/>
    <lineage>
        <taxon>Bacteria</taxon>
        <taxon>Pseudomonadati</taxon>
        <taxon>Pseudomonadota</taxon>
        <taxon>Gammaproteobacteria</taxon>
        <taxon>Alteromonadales</taxon>
        <taxon>Shewanellaceae</taxon>
        <taxon>Shewanella</taxon>
    </lineage>
</organism>
<reference evidence="2" key="1">
    <citation type="journal article" date="2019" name="Int. J. Syst. Evol. Microbiol.">
        <title>The Global Catalogue of Microorganisms (GCM) 10K type strain sequencing project: providing services to taxonomists for standard genome sequencing and annotation.</title>
        <authorList>
            <consortium name="The Broad Institute Genomics Platform"/>
            <consortium name="The Broad Institute Genome Sequencing Center for Infectious Disease"/>
            <person name="Wu L."/>
            <person name="Ma J."/>
        </authorList>
    </citation>
    <scope>NUCLEOTIDE SEQUENCE [LARGE SCALE GENOMIC DNA]</scope>
    <source>
        <strain evidence="2">JCM 32305</strain>
    </source>
</reference>
<protein>
    <submittedName>
        <fullName evidence="1">Uncharacterized protein</fullName>
    </submittedName>
</protein>